<gene>
    <name evidence="6" type="ORF">GCM10022207_58420</name>
</gene>
<dbReference type="PANTHER" id="PTHR30055">
    <property type="entry name" value="HTH-TYPE TRANSCRIPTIONAL REGULATOR RUTR"/>
    <property type="match status" value="1"/>
</dbReference>
<keyword evidence="7" id="KW-1185">Reference proteome</keyword>
<dbReference type="PROSITE" id="PS50977">
    <property type="entry name" value="HTH_TETR_2"/>
    <property type="match status" value="1"/>
</dbReference>
<protein>
    <submittedName>
        <fullName evidence="6">TetR/AcrR family transcriptional regulator</fullName>
    </submittedName>
</protein>
<proteinExistence type="predicted"/>
<evidence type="ECO:0000256" key="4">
    <source>
        <dbReference type="PROSITE-ProRule" id="PRU00335"/>
    </source>
</evidence>
<dbReference type="SUPFAM" id="SSF46689">
    <property type="entry name" value="Homeodomain-like"/>
    <property type="match status" value="1"/>
</dbReference>
<dbReference type="SUPFAM" id="SSF48498">
    <property type="entry name" value="Tetracyclin repressor-like, C-terminal domain"/>
    <property type="match status" value="1"/>
</dbReference>
<organism evidence="6 7">
    <name type="scientific">Streptomyces lannensis</name>
    <dbReference type="NCBI Taxonomy" id="766498"/>
    <lineage>
        <taxon>Bacteria</taxon>
        <taxon>Bacillati</taxon>
        <taxon>Actinomycetota</taxon>
        <taxon>Actinomycetes</taxon>
        <taxon>Kitasatosporales</taxon>
        <taxon>Streptomycetaceae</taxon>
        <taxon>Streptomyces</taxon>
    </lineage>
</organism>
<name>A0ABP7KR77_9ACTN</name>
<dbReference type="Gene3D" id="1.10.357.10">
    <property type="entry name" value="Tetracycline Repressor, domain 2"/>
    <property type="match status" value="1"/>
</dbReference>
<evidence type="ECO:0000256" key="2">
    <source>
        <dbReference type="ARBA" id="ARBA00023125"/>
    </source>
</evidence>
<keyword evidence="3" id="KW-0804">Transcription</keyword>
<dbReference type="RefSeq" id="WP_345552262.1">
    <property type="nucleotide sequence ID" value="NZ_BAAAZA010000019.1"/>
</dbReference>
<evidence type="ECO:0000313" key="7">
    <source>
        <dbReference type="Proteomes" id="UP001501563"/>
    </source>
</evidence>
<dbReference type="InterPro" id="IPR050109">
    <property type="entry name" value="HTH-type_TetR-like_transc_reg"/>
</dbReference>
<evidence type="ECO:0000256" key="3">
    <source>
        <dbReference type="ARBA" id="ARBA00023163"/>
    </source>
</evidence>
<dbReference type="InterPro" id="IPR009057">
    <property type="entry name" value="Homeodomain-like_sf"/>
</dbReference>
<dbReference type="Pfam" id="PF00440">
    <property type="entry name" value="TetR_N"/>
    <property type="match status" value="1"/>
</dbReference>
<dbReference type="EMBL" id="BAAAZA010000019">
    <property type="protein sequence ID" value="GAA3883686.1"/>
    <property type="molecule type" value="Genomic_DNA"/>
</dbReference>
<feature type="DNA-binding region" description="H-T-H motif" evidence="4">
    <location>
        <begin position="34"/>
        <end position="53"/>
    </location>
</feature>
<keyword evidence="1" id="KW-0805">Transcription regulation</keyword>
<evidence type="ECO:0000259" key="5">
    <source>
        <dbReference type="PROSITE" id="PS50977"/>
    </source>
</evidence>
<dbReference type="PANTHER" id="PTHR30055:SF234">
    <property type="entry name" value="HTH-TYPE TRANSCRIPTIONAL REGULATOR BETI"/>
    <property type="match status" value="1"/>
</dbReference>
<evidence type="ECO:0000313" key="6">
    <source>
        <dbReference type="EMBL" id="GAA3883686.1"/>
    </source>
</evidence>
<dbReference type="Proteomes" id="UP001501563">
    <property type="component" value="Unassembled WGS sequence"/>
</dbReference>
<keyword evidence="2 4" id="KW-0238">DNA-binding</keyword>
<dbReference type="InterPro" id="IPR036271">
    <property type="entry name" value="Tet_transcr_reg_TetR-rel_C_sf"/>
</dbReference>
<accession>A0ABP7KR77</accession>
<dbReference type="InterPro" id="IPR001647">
    <property type="entry name" value="HTH_TetR"/>
</dbReference>
<comment type="caution">
    <text evidence="6">The sequence shown here is derived from an EMBL/GenBank/DDBJ whole genome shotgun (WGS) entry which is preliminary data.</text>
</comment>
<sequence>MEKQTKRSPAADTRERLLDAAASLLSHGGREAVSTRAVSAGAGVQAPTIYRLFGDMNGLLDAVATHGFRTYLADKHSLGDTDDPVDDLRRGWDLHIEFGLSMPAFYALMYGEGRERASPAGREAYRMLRRQIGRVGAAGGLRMSVDRATLIMHASGVGVVLSLLATPPADRDAGISLIVREQVLRTITTGHEDESAAPTDVPSRSVALHEALRSSGTAALTPAEQGVLAEWLDRMADADSVGRSRAGGRP</sequence>
<evidence type="ECO:0000256" key="1">
    <source>
        <dbReference type="ARBA" id="ARBA00023015"/>
    </source>
</evidence>
<reference evidence="7" key="1">
    <citation type="journal article" date="2019" name="Int. J. Syst. Evol. Microbiol.">
        <title>The Global Catalogue of Microorganisms (GCM) 10K type strain sequencing project: providing services to taxonomists for standard genome sequencing and annotation.</title>
        <authorList>
            <consortium name="The Broad Institute Genomics Platform"/>
            <consortium name="The Broad Institute Genome Sequencing Center for Infectious Disease"/>
            <person name="Wu L."/>
            <person name="Ma J."/>
        </authorList>
    </citation>
    <scope>NUCLEOTIDE SEQUENCE [LARGE SCALE GENOMIC DNA]</scope>
    <source>
        <strain evidence="7">JCM 16578</strain>
    </source>
</reference>
<feature type="domain" description="HTH tetR-type" evidence="5">
    <location>
        <begin position="11"/>
        <end position="71"/>
    </location>
</feature>